<accession>A0A0A9DDR1</accession>
<evidence type="ECO:0000313" key="1">
    <source>
        <dbReference type="EMBL" id="JAD85961.1"/>
    </source>
</evidence>
<reference evidence="1" key="1">
    <citation type="submission" date="2014-09" db="EMBL/GenBank/DDBJ databases">
        <authorList>
            <person name="Magalhaes I.L.F."/>
            <person name="Oliveira U."/>
            <person name="Santos F.R."/>
            <person name="Vidigal T.H.D.A."/>
            <person name="Brescovit A.D."/>
            <person name="Santos A.J."/>
        </authorList>
    </citation>
    <scope>NUCLEOTIDE SEQUENCE</scope>
    <source>
        <tissue evidence="1">Shoot tissue taken approximately 20 cm above the soil surface</tissue>
    </source>
</reference>
<reference evidence="1" key="2">
    <citation type="journal article" date="2015" name="Data Brief">
        <title>Shoot transcriptome of the giant reed, Arundo donax.</title>
        <authorList>
            <person name="Barrero R.A."/>
            <person name="Guerrero F.D."/>
            <person name="Moolhuijzen P."/>
            <person name="Goolsby J.A."/>
            <person name="Tidwell J."/>
            <person name="Bellgard S.E."/>
            <person name="Bellgard M.I."/>
        </authorList>
    </citation>
    <scope>NUCLEOTIDE SEQUENCE</scope>
    <source>
        <tissue evidence="1">Shoot tissue taken approximately 20 cm above the soil surface</tissue>
    </source>
</reference>
<name>A0A0A9DDR1_ARUDO</name>
<protein>
    <submittedName>
        <fullName evidence="1">Uncharacterized protein</fullName>
    </submittedName>
</protein>
<sequence>MEPGGAEGIQIGAWDGGDQRAAVWLIAWTGSHDLQERALPGMKAINVLQPGCS</sequence>
<proteinExistence type="predicted"/>
<dbReference type="EMBL" id="GBRH01211934">
    <property type="protein sequence ID" value="JAD85961.1"/>
    <property type="molecule type" value="Transcribed_RNA"/>
</dbReference>
<dbReference type="AlphaFoldDB" id="A0A0A9DDR1"/>
<organism evidence="1">
    <name type="scientific">Arundo donax</name>
    <name type="common">Giant reed</name>
    <name type="synonym">Donax arundinaceus</name>
    <dbReference type="NCBI Taxonomy" id="35708"/>
    <lineage>
        <taxon>Eukaryota</taxon>
        <taxon>Viridiplantae</taxon>
        <taxon>Streptophyta</taxon>
        <taxon>Embryophyta</taxon>
        <taxon>Tracheophyta</taxon>
        <taxon>Spermatophyta</taxon>
        <taxon>Magnoliopsida</taxon>
        <taxon>Liliopsida</taxon>
        <taxon>Poales</taxon>
        <taxon>Poaceae</taxon>
        <taxon>PACMAD clade</taxon>
        <taxon>Arundinoideae</taxon>
        <taxon>Arundineae</taxon>
        <taxon>Arundo</taxon>
    </lineage>
</organism>